<dbReference type="STRING" id="1802579.A2310_05900"/>
<proteinExistence type="predicted"/>
<sequence length="63" mass="7457">MLKTAERFIVNEKGEKQSIILDFRTYEEMVEDLEDLYSIAERKNESTISFDELKRKVKKSGIL</sequence>
<accession>A0A1F4SHF8</accession>
<gene>
    <name evidence="1" type="ORF">A2310_05900</name>
</gene>
<reference evidence="1 2" key="1">
    <citation type="journal article" date="2016" name="Nat. Commun.">
        <title>Thousands of microbial genomes shed light on interconnected biogeochemical processes in an aquifer system.</title>
        <authorList>
            <person name="Anantharaman K."/>
            <person name="Brown C.T."/>
            <person name="Hug L.A."/>
            <person name="Sharon I."/>
            <person name="Castelle C.J."/>
            <person name="Probst A.J."/>
            <person name="Thomas B.C."/>
            <person name="Singh A."/>
            <person name="Wilkins M.J."/>
            <person name="Karaoz U."/>
            <person name="Brodie E.L."/>
            <person name="Williams K.H."/>
            <person name="Hubbard S.S."/>
            <person name="Banfield J.F."/>
        </authorList>
    </citation>
    <scope>NUCLEOTIDE SEQUENCE [LARGE SCALE GENOMIC DNA]</scope>
</reference>
<dbReference type="AlphaFoldDB" id="A0A1F4SHF8"/>
<organism evidence="1 2">
    <name type="scientific">candidate division WOR-1 bacterium RIFOXYB2_FULL_37_13</name>
    <dbReference type="NCBI Taxonomy" id="1802579"/>
    <lineage>
        <taxon>Bacteria</taxon>
        <taxon>Bacillati</taxon>
        <taxon>Saganbacteria</taxon>
    </lineage>
</organism>
<name>A0A1F4SHF8_UNCSA</name>
<dbReference type="EMBL" id="MEUB01000058">
    <property type="protein sequence ID" value="OGC19865.1"/>
    <property type="molecule type" value="Genomic_DNA"/>
</dbReference>
<comment type="caution">
    <text evidence="1">The sequence shown here is derived from an EMBL/GenBank/DDBJ whole genome shotgun (WGS) entry which is preliminary data.</text>
</comment>
<evidence type="ECO:0008006" key="3">
    <source>
        <dbReference type="Google" id="ProtNLM"/>
    </source>
</evidence>
<dbReference type="Proteomes" id="UP000178417">
    <property type="component" value="Unassembled WGS sequence"/>
</dbReference>
<evidence type="ECO:0000313" key="1">
    <source>
        <dbReference type="EMBL" id="OGC19865.1"/>
    </source>
</evidence>
<protein>
    <recommendedName>
        <fullName evidence="3">Prevent-host-death protein</fullName>
    </recommendedName>
</protein>
<evidence type="ECO:0000313" key="2">
    <source>
        <dbReference type="Proteomes" id="UP000178417"/>
    </source>
</evidence>